<keyword evidence="3" id="KW-1185">Reference proteome</keyword>
<comment type="caution">
    <text evidence="2">The sequence shown here is derived from an EMBL/GenBank/DDBJ whole genome shotgun (WGS) entry which is preliminary data.</text>
</comment>
<reference evidence="2 3" key="1">
    <citation type="journal article" date="2019" name="Commun. Biol.">
        <title>The bagworm genome reveals a unique fibroin gene that provides high tensile strength.</title>
        <authorList>
            <person name="Kono N."/>
            <person name="Nakamura H."/>
            <person name="Ohtoshi R."/>
            <person name="Tomita M."/>
            <person name="Numata K."/>
            <person name="Arakawa K."/>
        </authorList>
    </citation>
    <scope>NUCLEOTIDE SEQUENCE [LARGE SCALE GENOMIC DNA]</scope>
</reference>
<organism evidence="2 3">
    <name type="scientific">Eumeta variegata</name>
    <name type="common">Bagworm moth</name>
    <name type="synonym">Eumeta japonica</name>
    <dbReference type="NCBI Taxonomy" id="151549"/>
    <lineage>
        <taxon>Eukaryota</taxon>
        <taxon>Metazoa</taxon>
        <taxon>Ecdysozoa</taxon>
        <taxon>Arthropoda</taxon>
        <taxon>Hexapoda</taxon>
        <taxon>Insecta</taxon>
        <taxon>Pterygota</taxon>
        <taxon>Neoptera</taxon>
        <taxon>Endopterygota</taxon>
        <taxon>Lepidoptera</taxon>
        <taxon>Glossata</taxon>
        <taxon>Ditrysia</taxon>
        <taxon>Tineoidea</taxon>
        <taxon>Psychidae</taxon>
        <taxon>Oiketicinae</taxon>
        <taxon>Eumeta</taxon>
    </lineage>
</organism>
<name>A0A4C1VZH0_EUMVA</name>
<evidence type="ECO:0000256" key="1">
    <source>
        <dbReference type="SAM" id="MobiDB-lite"/>
    </source>
</evidence>
<proteinExistence type="predicted"/>
<dbReference type="EMBL" id="BGZK01000432">
    <property type="protein sequence ID" value="GBP43237.1"/>
    <property type="molecule type" value="Genomic_DNA"/>
</dbReference>
<dbReference type="AlphaFoldDB" id="A0A4C1VZH0"/>
<feature type="compositionally biased region" description="Basic and acidic residues" evidence="1">
    <location>
        <begin position="1"/>
        <end position="17"/>
    </location>
</feature>
<feature type="region of interest" description="Disordered" evidence="1">
    <location>
        <begin position="1"/>
        <end position="26"/>
    </location>
</feature>
<evidence type="ECO:0000313" key="3">
    <source>
        <dbReference type="Proteomes" id="UP000299102"/>
    </source>
</evidence>
<evidence type="ECO:0000313" key="2">
    <source>
        <dbReference type="EMBL" id="GBP43237.1"/>
    </source>
</evidence>
<accession>A0A4C1VZH0</accession>
<protein>
    <submittedName>
        <fullName evidence="2">Uncharacterized protein</fullName>
    </submittedName>
</protein>
<dbReference type="Proteomes" id="UP000299102">
    <property type="component" value="Unassembled WGS sequence"/>
</dbReference>
<gene>
    <name evidence="2" type="ORF">EVAR_39295_1</name>
</gene>
<sequence length="67" mass="7886">MENDRNEKHSQHPHQDTEQQLAHCPRQATGWGTDLIPRIELQIEKLFIAVRGAAHARPRIRHRRLGY</sequence>